<dbReference type="Gene3D" id="3.30.420.10">
    <property type="entry name" value="Ribonuclease H-like superfamily/Ribonuclease H"/>
    <property type="match status" value="1"/>
</dbReference>
<evidence type="ECO:0000313" key="3">
    <source>
        <dbReference type="EMBL" id="GFQ80040.1"/>
    </source>
</evidence>
<dbReference type="InterPro" id="IPR036397">
    <property type="entry name" value="RNaseH_sf"/>
</dbReference>
<feature type="domain" description="Integrase catalytic" evidence="2">
    <location>
        <begin position="149"/>
        <end position="307"/>
    </location>
</feature>
<accession>A0A8X6IMW0</accession>
<dbReference type="Proteomes" id="UP000887116">
    <property type="component" value="Unassembled WGS sequence"/>
</dbReference>
<dbReference type="Gene3D" id="1.10.340.70">
    <property type="match status" value="1"/>
</dbReference>
<evidence type="ECO:0000256" key="1">
    <source>
        <dbReference type="ARBA" id="ARBA00012493"/>
    </source>
</evidence>
<dbReference type="AlphaFoldDB" id="A0A8X6IMW0"/>
<keyword evidence="4" id="KW-1185">Reference proteome</keyword>
<evidence type="ECO:0000313" key="4">
    <source>
        <dbReference type="Proteomes" id="UP000887116"/>
    </source>
</evidence>
<dbReference type="EMBL" id="BMAO01022173">
    <property type="protein sequence ID" value="GFQ80040.1"/>
    <property type="molecule type" value="Genomic_DNA"/>
</dbReference>
<evidence type="ECO:0000259" key="2">
    <source>
        <dbReference type="PROSITE" id="PS50994"/>
    </source>
</evidence>
<reference evidence="3" key="1">
    <citation type="submission" date="2020-07" db="EMBL/GenBank/DDBJ databases">
        <title>Multicomponent nature underlies the extraordinary mechanical properties of spider dragline silk.</title>
        <authorList>
            <person name="Kono N."/>
            <person name="Nakamura H."/>
            <person name="Mori M."/>
            <person name="Yoshida Y."/>
            <person name="Ohtoshi R."/>
            <person name="Malay A.D."/>
            <person name="Moran D.A.P."/>
            <person name="Tomita M."/>
            <person name="Numata K."/>
            <person name="Arakawa K."/>
        </authorList>
    </citation>
    <scope>NUCLEOTIDE SEQUENCE</scope>
</reference>
<dbReference type="EC" id="2.7.7.49" evidence="1"/>
<organism evidence="3 4">
    <name type="scientific">Trichonephila clavata</name>
    <name type="common">Joro spider</name>
    <name type="synonym">Nephila clavata</name>
    <dbReference type="NCBI Taxonomy" id="2740835"/>
    <lineage>
        <taxon>Eukaryota</taxon>
        <taxon>Metazoa</taxon>
        <taxon>Ecdysozoa</taxon>
        <taxon>Arthropoda</taxon>
        <taxon>Chelicerata</taxon>
        <taxon>Arachnida</taxon>
        <taxon>Araneae</taxon>
        <taxon>Araneomorphae</taxon>
        <taxon>Entelegynae</taxon>
        <taxon>Araneoidea</taxon>
        <taxon>Nephilidae</taxon>
        <taxon>Trichonephila</taxon>
    </lineage>
</organism>
<name>A0A8X6IMW0_TRICU</name>
<dbReference type="GO" id="GO:0003676">
    <property type="term" value="F:nucleic acid binding"/>
    <property type="evidence" value="ECO:0007669"/>
    <property type="project" value="InterPro"/>
</dbReference>
<dbReference type="InterPro" id="IPR001584">
    <property type="entry name" value="Integrase_cat-core"/>
</dbReference>
<dbReference type="Pfam" id="PF17921">
    <property type="entry name" value="Integrase_H2C2"/>
    <property type="match status" value="1"/>
</dbReference>
<dbReference type="InterPro" id="IPR041588">
    <property type="entry name" value="Integrase_H2C2"/>
</dbReference>
<sequence length="343" mass="38948">MPSDTILQASINTQTINTLITQELSDEIILAAQDADEDIQKIKSSLQEGKHRNKEKYFINDNSGLLMHISFHQNYLKEYICHKTIVIPHSLKKTALQQSHLPHMGINKTYFILKERFFWDGMYSDTVNYVTSCISCCQYKRKPHQKQAYGQTPIPTKLGDFISIDIVGPVRPNNYVPTALDHFSKHAELFPISNIQAPTIARKIIQYITTFGRLGMILSDLGKQFTANIFKQITSMTGIALHHTTRKNPKANGQSERINTSLKTTILSLTDHKVDFDFAVAVHKSYYNGTKHSSHGFIPDIVHFGRNLSLIFDTITAPIKTPLLTEEGYTNTLLLPFKHCNNK</sequence>
<dbReference type="SUPFAM" id="SSF53098">
    <property type="entry name" value="Ribonuclease H-like"/>
    <property type="match status" value="1"/>
</dbReference>
<dbReference type="PROSITE" id="PS50994">
    <property type="entry name" value="INTEGRASE"/>
    <property type="match status" value="1"/>
</dbReference>
<comment type="caution">
    <text evidence="3">The sequence shown here is derived from an EMBL/GenBank/DDBJ whole genome shotgun (WGS) entry which is preliminary data.</text>
</comment>
<dbReference type="OrthoDB" id="6426971at2759"/>
<dbReference type="InterPro" id="IPR012337">
    <property type="entry name" value="RNaseH-like_sf"/>
</dbReference>
<dbReference type="FunFam" id="1.10.340.70:FF:000001">
    <property type="entry name" value="Retrovirus-related Pol polyprotein from transposon gypsy-like Protein"/>
    <property type="match status" value="1"/>
</dbReference>
<dbReference type="GO" id="GO:0003964">
    <property type="term" value="F:RNA-directed DNA polymerase activity"/>
    <property type="evidence" value="ECO:0007669"/>
    <property type="project" value="UniProtKB-EC"/>
</dbReference>
<dbReference type="PANTHER" id="PTHR37984">
    <property type="entry name" value="PROTEIN CBG26694"/>
    <property type="match status" value="1"/>
</dbReference>
<dbReference type="PANTHER" id="PTHR37984:SF15">
    <property type="entry name" value="INTEGRASE CATALYTIC DOMAIN-CONTAINING PROTEIN"/>
    <property type="match status" value="1"/>
</dbReference>
<proteinExistence type="predicted"/>
<protein>
    <recommendedName>
        <fullName evidence="1">RNA-directed DNA polymerase</fullName>
        <ecNumber evidence="1">2.7.7.49</ecNumber>
    </recommendedName>
</protein>
<dbReference type="InterPro" id="IPR050951">
    <property type="entry name" value="Retrovirus_Pol_polyprotein"/>
</dbReference>
<dbReference type="GO" id="GO:0015074">
    <property type="term" value="P:DNA integration"/>
    <property type="evidence" value="ECO:0007669"/>
    <property type="project" value="InterPro"/>
</dbReference>
<gene>
    <name evidence="3" type="ORF">TNCT_242861</name>
</gene>